<accession>A0AAW2ETV5</accession>
<comment type="caution">
    <text evidence="1">The sequence shown here is derived from an EMBL/GenBank/DDBJ whole genome shotgun (WGS) entry which is preliminary data.</text>
</comment>
<dbReference type="Proteomes" id="UP001430953">
    <property type="component" value="Unassembled WGS sequence"/>
</dbReference>
<name>A0AAW2ETV5_9HYME</name>
<evidence type="ECO:0000313" key="1">
    <source>
        <dbReference type="EMBL" id="KAL0105824.1"/>
    </source>
</evidence>
<protein>
    <submittedName>
        <fullName evidence="1">Uncharacterized protein</fullName>
    </submittedName>
</protein>
<evidence type="ECO:0000313" key="2">
    <source>
        <dbReference type="Proteomes" id="UP001430953"/>
    </source>
</evidence>
<reference evidence="1 2" key="1">
    <citation type="submission" date="2023-03" db="EMBL/GenBank/DDBJ databases">
        <title>High recombination rates correlate with genetic variation in Cardiocondyla obscurior ants.</title>
        <authorList>
            <person name="Errbii M."/>
        </authorList>
    </citation>
    <scope>NUCLEOTIDE SEQUENCE [LARGE SCALE GENOMIC DNA]</scope>
    <source>
        <strain evidence="1">Alpha-2009</strain>
        <tissue evidence="1">Whole body</tissue>
    </source>
</reference>
<organism evidence="1 2">
    <name type="scientific">Cardiocondyla obscurior</name>
    <dbReference type="NCBI Taxonomy" id="286306"/>
    <lineage>
        <taxon>Eukaryota</taxon>
        <taxon>Metazoa</taxon>
        <taxon>Ecdysozoa</taxon>
        <taxon>Arthropoda</taxon>
        <taxon>Hexapoda</taxon>
        <taxon>Insecta</taxon>
        <taxon>Pterygota</taxon>
        <taxon>Neoptera</taxon>
        <taxon>Endopterygota</taxon>
        <taxon>Hymenoptera</taxon>
        <taxon>Apocrita</taxon>
        <taxon>Aculeata</taxon>
        <taxon>Formicoidea</taxon>
        <taxon>Formicidae</taxon>
        <taxon>Myrmicinae</taxon>
        <taxon>Cardiocondyla</taxon>
    </lineage>
</organism>
<dbReference type="AlphaFoldDB" id="A0AAW2ETV5"/>
<keyword evidence="2" id="KW-1185">Reference proteome</keyword>
<dbReference type="EMBL" id="JADYXP020000018">
    <property type="protein sequence ID" value="KAL0105824.1"/>
    <property type="molecule type" value="Genomic_DNA"/>
</dbReference>
<sequence length="130" mass="15262">MLSIRIKRSSFFEIRDKGKAANRLFVARNHAAIANKYTRVYMRDTCILSCMYFSSRFSEKWKKSYENWDGRKAARGRLMRREMMEFANHPALHFSLPLVLDFPDPRRNPHLPLISAPLICKPYAPYFSGA</sequence>
<gene>
    <name evidence="1" type="ORF">PUN28_015921</name>
</gene>
<proteinExistence type="predicted"/>